<evidence type="ECO:0000256" key="2">
    <source>
        <dbReference type="ARBA" id="ARBA00022679"/>
    </source>
</evidence>
<gene>
    <name evidence="5" type="ORF">ABENE_02685</name>
</gene>
<comment type="function">
    <text evidence="4">Converts 4-O-beta-D-mannopyranosyl-D-glucopyranose (Man-Glc) to mannose 1-phosphate (Man1P) and glucose.</text>
</comment>
<keyword evidence="6" id="KW-1185">Reference proteome</keyword>
<dbReference type="PIRSF" id="PIRSF016202">
    <property type="entry name" value="PH1107"/>
    <property type="match status" value="1"/>
</dbReference>
<dbReference type="GO" id="GO:0005975">
    <property type="term" value="P:carbohydrate metabolic process"/>
    <property type="evidence" value="ECO:0007669"/>
    <property type="project" value="UniProtKB-UniRule"/>
</dbReference>
<dbReference type="InterPro" id="IPR028583">
    <property type="entry name" value="Man_Glc_phosphorylase"/>
</dbReference>
<dbReference type="OrthoDB" id="9776657at2"/>
<keyword evidence="4" id="KW-0119">Carbohydrate metabolism</keyword>
<evidence type="ECO:0000256" key="1">
    <source>
        <dbReference type="ARBA" id="ARBA00022676"/>
    </source>
</evidence>
<comment type="caution">
    <text evidence="5">The sequence shown here is derived from an EMBL/GenBank/DDBJ whole genome shotgun (WGS) entry which is preliminary data.</text>
</comment>
<dbReference type="InterPro" id="IPR023296">
    <property type="entry name" value="Glyco_hydro_beta-prop_sf"/>
</dbReference>
<evidence type="ECO:0000256" key="3">
    <source>
        <dbReference type="ARBA" id="ARBA00024356"/>
    </source>
</evidence>
<dbReference type="PANTHER" id="PTHR34106">
    <property type="entry name" value="GLYCOSIDASE"/>
    <property type="match status" value="1"/>
</dbReference>
<reference evidence="5 6" key="1">
    <citation type="journal article" date="2014" name="Nature">
        <title>Sequential evolution of bacterial morphology by co-option of a developmental regulator.</title>
        <authorList>
            <person name="Jiang C."/>
            <person name="Brown P.J."/>
            <person name="Ducret A."/>
            <person name="Brun Y.V."/>
        </authorList>
    </citation>
    <scope>NUCLEOTIDE SEQUENCE [LARGE SCALE GENOMIC DNA]</scope>
    <source>
        <strain evidence="5 6">DSM 16100</strain>
    </source>
</reference>
<keyword evidence="1 4" id="KW-0328">Glycosyltransferase</keyword>
<dbReference type="GO" id="GO:0016758">
    <property type="term" value="F:hexosyltransferase activity"/>
    <property type="evidence" value="ECO:0007669"/>
    <property type="project" value="UniProtKB-UniRule"/>
</dbReference>
<sequence length="406" mass="45144">MTVYAQQRLADLRAEFEALVSAPNAPHHSLLAPGNGIYQRWQRPVVTAAHVPLEWRYDINPQTNPFMMERMGINATFNAGAMKWQGRYVVVVRVEGDDRKSFFAIAESVNGVDGFRFWPRPIVLPQTDEPDTNVYDMRLTQHEDGWIYGLFCTERKDHALPNDLSAATAQCGIARTKDLVSWERLPDLVTHSGQQRNVVLHPEFVADESGKTRYALYTRPQDGFISVGSGGGIGWGLTDDMTKAVIDKEVIVDNKAYHTIKEIKNGQGPAPIKTPDGWLHLAHGVRNTAAGLRYVLYMFMTALDQPWKIIHAPGGHFIAPQGEERVGDVSNVTFSNGWIADADGKVFIYYASSDTRLHVATSSVAQLIDYCKNTPADPLTSAACVQQRMDLISKNEAYKASLLAAR</sequence>
<dbReference type="GO" id="GO:0071555">
    <property type="term" value="P:cell wall organization"/>
    <property type="evidence" value="ECO:0007669"/>
    <property type="project" value="UniProtKB-KW"/>
</dbReference>
<dbReference type="SUPFAM" id="SSF75005">
    <property type="entry name" value="Arabinanase/levansucrase/invertase"/>
    <property type="match status" value="1"/>
</dbReference>
<dbReference type="HAMAP" id="MF_00928">
    <property type="entry name" value="Man_Glc_phosphorylase"/>
    <property type="match status" value="1"/>
</dbReference>
<comment type="similarity">
    <text evidence="3 4">Belongs to the glycosyl hydrolase 130 family.</text>
</comment>
<dbReference type="eggNOG" id="COG2152">
    <property type="taxonomic scope" value="Bacteria"/>
</dbReference>
<keyword evidence="5" id="KW-0326">Glycosidase</keyword>
<dbReference type="RefSeq" id="WP_018081496.1">
    <property type="nucleotide sequence ID" value="NZ_AQWM01000005.1"/>
</dbReference>
<keyword evidence="4" id="KW-0961">Cell wall biogenesis/degradation</keyword>
<evidence type="ECO:0000313" key="5">
    <source>
        <dbReference type="EMBL" id="ESQ94011.1"/>
    </source>
</evidence>
<dbReference type="PANTHER" id="PTHR34106:SF1">
    <property type="entry name" value="1,4-BETA-MANNOSYL-N-ACETYLGLUCOSAMINE PHOSPHORYLASE"/>
    <property type="match status" value="1"/>
</dbReference>
<dbReference type="Pfam" id="PF04041">
    <property type="entry name" value="Glyco_hydro_130"/>
    <property type="match status" value="1"/>
</dbReference>
<proteinExistence type="inferred from homology"/>
<dbReference type="EC" id="2.4.1.281" evidence="4"/>
<dbReference type="Gene3D" id="2.115.10.20">
    <property type="entry name" value="Glycosyl hydrolase domain, family 43"/>
    <property type="match status" value="1"/>
</dbReference>
<dbReference type="PATRIC" id="fig|1121022.4.peg.532"/>
<dbReference type="InterPro" id="IPR007184">
    <property type="entry name" value="Mannoside_phosphorylase"/>
</dbReference>
<comment type="catalytic activity">
    <reaction evidence="4">
        <text>beta-D-mannosyl-(1-&gt;4)-D-glucose + phosphate = alpha-D-mannose 1-phosphate + D-glucose</text>
        <dbReference type="Rhea" id="RHEA:32531"/>
        <dbReference type="ChEBI" id="CHEBI:4167"/>
        <dbReference type="ChEBI" id="CHEBI:43474"/>
        <dbReference type="ChEBI" id="CHEBI:58409"/>
        <dbReference type="ChEBI" id="CHEBI:64351"/>
        <dbReference type="EC" id="2.4.1.281"/>
    </reaction>
</comment>
<dbReference type="AlphaFoldDB" id="V4Q036"/>
<evidence type="ECO:0000256" key="4">
    <source>
        <dbReference type="HAMAP-Rule" id="MF_00928"/>
    </source>
</evidence>
<evidence type="ECO:0000313" key="6">
    <source>
        <dbReference type="Proteomes" id="UP000017837"/>
    </source>
</evidence>
<keyword evidence="2 4" id="KW-0808">Transferase</keyword>
<protein>
    <recommendedName>
        <fullName evidence="4">4-O-beta-D-mannosyl-D-glucose phosphorylase</fullName>
        <shortName evidence="4">MGP</shortName>
        <shortName evidence="4">Mannosylglucose phosphorylase</shortName>
        <ecNumber evidence="4">2.4.1.281</ecNumber>
    </recommendedName>
</protein>
<accession>V4Q036</accession>
<dbReference type="STRING" id="1121022.GCA_000376105_01829"/>
<dbReference type="GO" id="GO:0016798">
    <property type="term" value="F:hydrolase activity, acting on glycosyl bonds"/>
    <property type="evidence" value="ECO:0007669"/>
    <property type="project" value="UniProtKB-KW"/>
</dbReference>
<name>V4Q036_9CAUL</name>
<dbReference type="Proteomes" id="UP000017837">
    <property type="component" value="Unassembled WGS sequence"/>
</dbReference>
<organism evidence="5 6">
    <name type="scientific">Asticcacaulis benevestitus DSM 16100 = ATCC BAA-896</name>
    <dbReference type="NCBI Taxonomy" id="1121022"/>
    <lineage>
        <taxon>Bacteria</taxon>
        <taxon>Pseudomonadati</taxon>
        <taxon>Pseudomonadota</taxon>
        <taxon>Alphaproteobacteria</taxon>
        <taxon>Caulobacterales</taxon>
        <taxon>Caulobacteraceae</taxon>
        <taxon>Asticcacaulis</taxon>
    </lineage>
</organism>
<keyword evidence="5" id="KW-0378">Hydrolase</keyword>
<dbReference type="EMBL" id="AWGB01000005">
    <property type="protein sequence ID" value="ESQ94011.1"/>
    <property type="molecule type" value="Genomic_DNA"/>
</dbReference>